<dbReference type="EMBL" id="CP045351">
    <property type="protein sequence ID" value="QFT27912.1"/>
    <property type="molecule type" value="Genomic_DNA"/>
</dbReference>
<keyword evidence="5" id="KW-0614">Plasmid</keyword>
<dbReference type="GO" id="GO:0006633">
    <property type="term" value="P:fatty acid biosynthetic process"/>
    <property type="evidence" value="ECO:0007669"/>
    <property type="project" value="UniProtKB-KW"/>
</dbReference>
<evidence type="ECO:0000313" key="6">
    <source>
        <dbReference type="Proteomes" id="UP000326936"/>
    </source>
</evidence>
<evidence type="ECO:0000256" key="1">
    <source>
        <dbReference type="ARBA" id="ARBA00022516"/>
    </source>
</evidence>
<protein>
    <submittedName>
        <fullName evidence="5">Acyl carrier protein phosphodiesterase</fullName>
        <ecNumber evidence="5">3.1.4.14</ecNumber>
    </submittedName>
</protein>
<keyword evidence="1" id="KW-0444">Lipid biosynthesis</keyword>
<dbReference type="OrthoDB" id="8442777at2"/>
<keyword evidence="4" id="KW-0276">Fatty acid metabolism</keyword>
<dbReference type="KEGG" id="vaq:FIV01_16105"/>
<accession>A0A5P9CQF6</accession>
<dbReference type="PANTHER" id="PTHR38764">
    <property type="entry name" value="ACYL CARRIER PROTEIN PHOSPHODIESTERASE"/>
    <property type="match status" value="1"/>
</dbReference>
<evidence type="ECO:0000256" key="4">
    <source>
        <dbReference type="ARBA" id="ARBA00023160"/>
    </source>
</evidence>
<evidence type="ECO:0000256" key="2">
    <source>
        <dbReference type="ARBA" id="ARBA00022801"/>
    </source>
</evidence>
<gene>
    <name evidence="5" type="primary">acpH</name>
    <name evidence="5" type="ORF">FIV01_16105</name>
</gene>
<dbReference type="InterPro" id="IPR007431">
    <property type="entry name" value="ACP_PD"/>
</dbReference>
<dbReference type="Proteomes" id="UP000326936">
    <property type="component" value="Plasmid pTHAF100_a"/>
</dbReference>
<dbReference type="PANTHER" id="PTHR38764:SF1">
    <property type="entry name" value="ACYL CARRIER PROTEIN PHOSPHODIESTERASE"/>
    <property type="match status" value="1"/>
</dbReference>
<evidence type="ECO:0000313" key="5">
    <source>
        <dbReference type="EMBL" id="QFT27912.1"/>
    </source>
</evidence>
<proteinExistence type="predicted"/>
<organism evidence="5 6">
    <name type="scientific">Vibrio aquimaris</name>
    <dbReference type="NCBI Taxonomy" id="2587862"/>
    <lineage>
        <taxon>Bacteria</taxon>
        <taxon>Pseudomonadati</taxon>
        <taxon>Pseudomonadota</taxon>
        <taxon>Gammaproteobacteria</taxon>
        <taxon>Vibrionales</taxon>
        <taxon>Vibrionaceae</taxon>
        <taxon>Vibrio</taxon>
    </lineage>
</organism>
<reference evidence="5 6" key="1">
    <citation type="submission" date="2019-10" db="EMBL/GenBank/DDBJ databases">
        <title>Complete genome sequence of Vibrio sp. strain THAF100, isolated from non-filtered water from the water column of tank 6 of a marine aquarium containing stony-coral fragments. Water maintained at 26 degree C.</title>
        <authorList>
            <person name="Ruckert C."/>
            <person name="Franco A."/>
            <person name="Kalinowski J."/>
            <person name="Glaeser S."/>
        </authorList>
    </citation>
    <scope>NUCLEOTIDE SEQUENCE [LARGE SCALE GENOMIC DNA]</scope>
    <source>
        <strain evidence="5 6">THAF100</strain>
        <plasmid evidence="6">pthaf100_a</plasmid>
    </source>
</reference>
<dbReference type="AlphaFoldDB" id="A0A5P9CQF6"/>
<keyword evidence="2 5" id="KW-0378">Hydrolase</keyword>
<dbReference type="EC" id="3.1.4.14" evidence="5"/>
<dbReference type="PIRSF" id="PIRSF011489">
    <property type="entry name" value="DUF479"/>
    <property type="match status" value="1"/>
</dbReference>
<name>A0A5P9CQF6_9VIBR</name>
<geneLocation type="plasmid" evidence="6">
    <name>pthaf100_a</name>
</geneLocation>
<keyword evidence="4" id="KW-0275">Fatty acid biosynthesis</keyword>
<keyword evidence="6" id="KW-1185">Reference proteome</keyword>
<dbReference type="GO" id="GO:0008770">
    <property type="term" value="F:[acyl-carrier-protein] phosphodiesterase activity"/>
    <property type="evidence" value="ECO:0007669"/>
    <property type="project" value="UniProtKB-EC"/>
</dbReference>
<dbReference type="Pfam" id="PF04336">
    <property type="entry name" value="ACP_PD"/>
    <property type="match status" value="1"/>
</dbReference>
<keyword evidence="3" id="KW-0443">Lipid metabolism</keyword>
<evidence type="ECO:0000256" key="3">
    <source>
        <dbReference type="ARBA" id="ARBA00023098"/>
    </source>
</evidence>
<sequence length="191" mass="22369">MNYLAHLHIASYCQSSLLGNLLGDFVKGDPASRFTPSIVQGIKLHRYVDSMTDGHDQVRIAKQLFLGRRRRFSGIALDMFWDHCLALEWQQYHQSNLSDFCQKAEYKVREECDQVLPERFMVVTEAMWKGRWLESYQSMENIHLALQRMSTRSPRMAELVSCSDTLDLHYDCLKSIFHVLYPEILNASKRF</sequence>
<dbReference type="RefSeq" id="WP_152431982.1">
    <property type="nucleotide sequence ID" value="NZ_CBCSDK010000011.1"/>
</dbReference>